<feature type="region of interest" description="Disordered" evidence="1">
    <location>
        <begin position="171"/>
        <end position="191"/>
    </location>
</feature>
<name>A0A9P3H5R4_9FUNG</name>
<sequence>MASINSRFDTTPAATGDSSDGPWLTTYSRGLCSLYPKDEDCCWDALLSSQIQEERPNSPFANEITEPRIYHANSSTMLSRAHGSKAMPMSSEEKVNEAAISSGATVYSKYESEQQAASPTAIGRSSRNGNQDSVQLSTVMTSPQGGRLPHALCSLGFDCIDFITATGGPEEVAASSSTETAMNSSPSAYPRSLAQRSSATDVGCVSSFHGHPQLEAESRIQEDLEKADIAESWAAAVCGKRTAALERKRLLSRTFSQGSIEPANHDPWFETLDRLSRWDEVAYR</sequence>
<dbReference type="Proteomes" id="UP000827284">
    <property type="component" value="Unassembled WGS sequence"/>
</dbReference>
<feature type="region of interest" description="Disordered" evidence="1">
    <location>
        <begin position="1"/>
        <end position="20"/>
    </location>
</feature>
<protein>
    <submittedName>
        <fullName evidence="2">Uncharacterized protein</fullName>
    </submittedName>
</protein>
<keyword evidence="3" id="KW-1185">Reference proteome</keyword>
<accession>A0A9P3H5R4</accession>
<gene>
    <name evidence="2" type="ORF">EMPS_02999</name>
</gene>
<feature type="compositionally biased region" description="Polar residues" evidence="1">
    <location>
        <begin position="1"/>
        <end position="18"/>
    </location>
</feature>
<organism evidence="2 3">
    <name type="scientific">Entomortierella parvispora</name>
    <dbReference type="NCBI Taxonomy" id="205924"/>
    <lineage>
        <taxon>Eukaryota</taxon>
        <taxon>Fungi</taxon>
        <taxon>Fungi incertae sedis</taxon>
        <taxon>Mucoromycota</taxon>
        <taxon>Mortierellomycotina</taxon>
        <taxon>Mortierellomycetes</taxon>
        <taxon>Mortierellales</taxon>
        <taxon>Mortierellaceae</taxon>
        <taxon>Entomortierella</taxon>
    </lineage>
</organism>
<comment type="caution">
    <text evidence="2">The sequence shown here is derived from an EMBL/GenBank/DDBJ whole genome shotgun (WGS) entry which is preliminary data.</text>
</comment>
<evidence type="ECO:0000313" key="2">
    <source>
        <dbReference type="EMBL" id="GJJ70649.1"/>
    </source>
</evidence>
<evidence type="ECO:0000313" key="3">
    <source>
        <dbReference type="Proteomes" id="UP000827284"/>
    </source>
</evidence>
<reference evidence="2" key="2">
    <citation type="journal article" date="2022" name="Microbiol. Resour. Announc.">
        <title>Whole-Genome Sequence of Entomortierella parvispora E1425, a Mucoromycotan Fungus Associated with Burkholderiaceae-Related Endosymbiotic Bacteria.</title>
        <authorList>
            <person name="Herlambang A."/>
            <person name="Guo Y."/>
            <person name="Takashima Y."/>
            <person name="Narisawa K."/>
            <person name="Ohta H."/>
            <person name="Nishizawa T."/>
        </authorList>
    </citation>
    <scope>NUCLEOTIDE SEQUENCE</scope>
    <source>
        <strain evidence="2">E1425</strain>
    </source>
</reference>
<evidence type="ECO:0000256" key="1">
    <source>
        <dbReference type="SAM" id="MobiDB-lite"/>
    </source>
</evidence>
<reference evidence="2" key="1">
    <citation type="submission" date="2021-11" db="EMBL/GenBank/DDBJ databases">
        <authorList>
            <person name="Herlambang A."/>
            <person name="Guo Y."/>
            <person name="Takashima Y."/>
            <person name="Nishizawa T."/>
        </authorList>
    </citation>
    <scope>NUCLEOTIDE SEQUENCE</scope>
    <source>
        <strain evidence="2">E1425</strain>
    </source>
</reference>
<dbReference type="AlphaFoldDB" id="A0A9P3H5R4"/>
<dbReference type="OrthoDB" id="2434907at2759"/>
<dbReference type="EMBL" id="BQFW01000004">
    <property type="protein sequence ID" value="GJJ70649.1"/>
    <property type="molecule type" value="Genomic_DNA"/>
</dbReference>
<proteinExistence type="predicted"/>
<feature type="compositionally biased region" description="Polar residues" evidence="1">
    <location>
        <begin position="174"/>
        <end position="187"/>
    </location>
</feature>